<dbReference type="EMBL" id="NMUH01000858">
    <property type="protein sequence ID" value="MQL85917.1"/>
    <property type="molecule type" value="Genomic_DNA"/>
</dbReference>
<name>A0A843UTW2_COLES</name>
<protein>
    <submittedName>
        <fullName evidence="1">Uncharacterized protein</fullName>
    </submittedName>
</protein>
<sequence>MHRAFTAYVHIHTWVSCRILSAYTFSGYLIKMPKNSFLCKHHLHFKKNWQIVNHIFKTHWRLANHIFKSHILKLASLPFMISKELIFQKKMATRQSYFQKSYFQIGKFATHISKELIFQKKNGDSPIIFSKVIFLKLANLPLIISKELIF</sequence>
<dbReference type="AlphaFoldDB" id="A0A843UTW2"/>
<keyword evidence="2" id="KW-1185">Reference proteome</keyword>
<proteinExistence type="predicted"/>
<reference evidence="1" key="1">
    <citation type="submission" date="2017-07" db="EMBL/GenBank/DDBJ databases">
        <title>Taro Niue Genome Assembly and Annotation.</title>
        <authorList>
            <person name="Atibalentja N."/>
            <person name="Keating K."/>
            <person name="Fields C.J."/>
        </authorList>
    </citation>
    <scope>NUCLEOTIDE SEQUENCE</scope>
    <source>
        <strain evidence="1">Niue_2</strain>
        <tissue evidence="1">Leaf</tissue>
    </source>
</reference>
<organism evidence="1 2">
    <name type="scientific">Colocasia esculenta</name>
    <name type="common">Wild taro</name>
    <name type="synonym">Arum esculentum</name>
    <dbReference type="NCBI Taxonomy" id="4460"/>
    <lineage>
        <taxon>Eukaryota</taxon>
        <taxon>Viridiplantae</taxon>
        <taxon>Streptophyta</taxon>
        <taxon>Embryophyta</taxon>
        <taxon>Tracheophyta</taxon>
        <taxon>Spermatophyta</taxon>
        <taxon>Magnoliopsida</taxon>
        <taxon>Liliopsida</taxon>
        <taxon>Araceae</taxon>
        <taxon>Aroideae</taxon>
        <taxon>Colocasieae</taxon>
        <taxon>Colocasia</taxon>
    </lineage>
</organism>
<evidence type="ECO:0000313" key="1">
    <source>
        <dbReference type="EMBL" id="MQL85917.1"/>
    </source>
</evidence>
<comment type="caution">
    <text evidence="1">The sequence shown here is derived from an EMBL/GenBank/DDBJ whole genome shotgun (WGS) entry which is preliminary data.</text>
</comment>
<accession>A0A843UTW2</accession>
<dbReference type="PROSITE" id="PS51257">
    <property type="entry name" value="PROKAR_LIPOPROTEIN"/>
    <property type="match status" value="1"/>
</dbReference>
<evidence type="ECO:0000313" key="2">
    <source>
        <dbReference type="Proteomes" id="UP000652761"/>
    </source>
</evidence>
<gene>
    <name evidence="1" type="ORF">Taro_018446</name>
</gene>
<dbReference type="Proteomes" id="UP000652761">
    <property type="component" value="Unassembled WGS sequence"/>
</dbReference>